<reference evidence="2 3" key="1">
    <citation type="submission" date="2020-08" db="EMBL/GenBank/DDBJ databases">
        <title>Genome sequence of Diaphorobacter aerolatus KACC 16536T.</title>
        <authorList>
            <person name="Hyun D.-W."/>
            <person name="Bae J.-W."/>
        </authorList>
    </citation>
    <scope>NUCLEOTIDE SEQUENCE [LARGE SCALE GENOMIC DNA]</scope>
    <source>
        <strain evidence="2 3">KACC 16536</strain>
    </source>
</reference>
<keyword evidence="3" id="KW-1185">Reference proteome</keyword>
<dbReference type="Pfam" id="PF12276">
    <property type="entry name" value="DUF3617"/>
    <property type="match status" value="1"/>
</dbReference>
<dbReference type="AlphaFoldDB" id="A0A7H0GJ12"/>
<gene>
    <name evidence="2" type="ORF">H9K75_20265</name>
</gene>
<protein>
    <submittedName>
        <fullName evidence="2">DUF3617 family protein</fullName>
    </submittedName>
</protein>
<evidence type="ECO:0000313" key="2">
    <source>
        <dbReference type="EMBL" id="QNP48278.1"/>
    </source>
</evidence>
<name>A0A7H0GJ12_9BURK</name>
<evidence type="ECO:0000256" key="1">
    <source>
        <dbReference type="SAM" id="SignalP"/>
    </source>
</evidence>
<keyword evidence="1" id="KW-0732">Signal</keyword>
<accession>A0A7H0GJ12</accession>
<dbReference type="EMBL" id="CP060783">
    <property type="protein sequence ID" value="QNP48278.1"/>
    <property type="molecule type" value="Genomic_DNA"/>
</dbReference>
<feature type="signal peptide" evidence="1">
    <location>
        <begin position="1"/>
        <end position="34"/>
    </location>
</feature>
<dbReference type="KEGG" id="daer:H9K75_20265"/>
<dbReference type="InterPro" id="IPR022061">
    <property type="entry name" value="DUF3617"/>
</dbReference>
<proteinExistence type="predicted"/>
<evidence type="ECO:0000313" key="3">
    <source>
        <dbReference type="Proteomes" id="UP000516028"/>
    </source>
</evidence>
<organism evidence="2 3">
    <name type="scientific">Diaphorobacter aerolatus</name>
    <dbReference type="NCBI Taxonomy" id="1288495"/>
    <lineage>
        <taxon>Bacteria</taxon>
        <taxon>Pseudomonadati</taxon>
        <taxon>Pseudomonadota</taxon>
        <taxon>Betaproteobacteria</taxon>
        <taxon>Burkholderiales</taxon>
        <taxon>Comamonadaceae</taxon>
        <taxon>Diaphorobacter</taxon>
    </lineage>
</organism>
<sequence length="184" mass="19735">MNLFRRSSTHTSTAAKLFAVTCVVAAALPLSVSAQDLPARKAGLWQITTNGTTGTTKNPEQVMQQCVDTASDQALQKMGAGMMNNMKCEKNENKKDGGKYTGHSICQMGPSKLETKSVTSGDFEKEYTMTADSTFNPPMSGISTTKSTMVAKWVGPCKADQKPGDVMVNGQKMNLLNMGQAPKK</sequence>
<feature type="chain" id="PRO_5028922698" evidence="1">
    <location>
        <begin position="35"/>
        <end position="184"/>
    </location>
</feature>
<dbReference type="RefSeq" id="WP_187723876.1">
    <property type="nucleotide sequence ID" value="NZ_CP060783.1"/>
</dbReference>
<dbReference type="Proteomes" id="UP000516028">
    <property type="component" value="Chromosome"/>
</dbReference>